<dbReference type="Proteomes" id="UP001139286">
    <property type="component" value="Unassembled WGS sequence"/>
</dbReference>
<gene>
    <name evidence="2" type="ORF">LG651_15245</name>
</gene>
<name>A0A9X1I870_9FLAO</name>
<comment type="caution">
    <text evidence="2">The sequence shown here is derived from an EMBL/GenBank/DDBJ whole genome shotgun (WGS) entry which is preliminary data.</text>
</comment>
<feature type="transmembrane region" description="Helical" evidence="1">
    <location>
        <begin position="12"/>
        <end position="31"/>
    </location>
</feature>
<keyword evidence="1" id="KW-0812">Transmembrane</keyword>
<proteinExistence type="predicted"/>
<evidence type="ECO:0000313" key="2">
    <source>
        <dbReference type="EMBL" id="MCB4809610.1"/>
    </source>
</evidence>
<protein>
    <submittedName>
        <fullName evidence="2">Uncharacterized protein</fullName>
    </submittedName>
</protein>
<keyword evidence="1" id="KW-0472">Membrane</keyword>
<reference evidence="2" key="1">
    <citation type="submission" date="2021-10" db="EMBL/GenBank/DDBJ databases">
        <title>Tamlana sargassums sp. nov., and Tamlana laminarinivorans sp. nov., two new bacteria isolated from the brown alga.</title>
        <authorList>
            <person name="Li J."/>
        </authorList>
    </citation>
    <scope>NUCLEOTIDE SEQUENCE</scope>
    <source>
        <strain evidence="2">62-3</strain>
    </source>
</reference>
<keyword evidence="1" id="KW-1133">Transmembrane helix</keyword>
<evidence type="ECO:0000256" key="1">
    <source>
        <dbReference type="SAM" id="Phobius"/>
    </source>
</evidence>
<organism evidence="2 3">
    <name type="scientific">Neotamlana sargassicola</name>
    <dbReference type="NCBI Taxonomy" id="2883125"/>
    <lineage>
        <taxon>Bacteria</taxon>
        <taxon>Pseudomonadati</taxon>
        <taxon>Bacteroidota</taxon>
        <taxon>Flavobacteriia</taxon>
        <taxon>Flavobacteriales</taxon>
        <taxon>Flavobacteriaceae</taxon>
        <taxon>Neotamlana</taxon>
    </lineage>
</organism>
<dbReference type="EMBL" id="JAJAPX010000007">
    <property type="protein sequence ID" value="MCB4809610.1"/>
    <property type="molecule type" value="Genomic_DNA"/>
</dbReference>
<evidence type="ECO:0000313" key="3">
    <source>
        <dbReference type="Proteomes" id="UP001139286"/>
    </source>
</evidence>
<keyword evidence="3" id="KW-1185">Reference proteome</keyword>
<feature type="transmembrane region" description="Helical" evidence="1">
    <location>
        <begin position="51"/>
        <end position="70"/>
    </location>
</feature>
<accession>A0A9X1I870</accession>
<dbReference type="AlphaFoldDB" id="A0A9X1I870"/>
<sequence>MYKPKTKKTAEINYVLWILNGLFALTLIYIALRFWYEMFYKLNRKSINDDYLAMLLFFIPIFLTGIFTFIEERVLYNMIIASKKHSHFDEINQIGTK</sequence>